<organism evidence="1 2">
    <name type="scientific">Cardiocondyla obscurior</name>
    <dbReference type="NCBI Taxonomy" id="286306"/>
    <lineage>
        <taxon>Eukaryota</taxon>
        <taxon>Metazoa</taxon>
        <taxon>Ecdysozoa</taxon>
        <taxon>Arthropoda</taxon>
        <taxon>Hexapoda</taxon>
        <taxon>Insecta</taxon>
        <taxon>Pterygota</taxon>
        <taxon>Neoptera</taxon>
        <taxon>Endopterygota</taxon>
        <taxon>Hymenoptera</taxon>
        <taxon>Apocrita</taxon>
        <taxon>Aculeata</taxon>
        <taxon>Formicoidea</taxon>
        <taxon>Formicidae</taxon>
        <taxon>Myrmicinae</taxon>
        <taxon>Cardiocondyla</taxon>
    </lineage>
</organism>
<reference evidence="1 2" key="1">
    <citation type="submission" date="2023-03" db="EMBL/GenBank/DDBJ databases">
        <title>High recombination rates correlate with genetic variation in Cardiocondyla obscurior ants.</title>
        <authorList>
            <person name="Errbii M."/>
        </authorList>
    </citation>
    <scope>NUCLEOTIDE SEQUENCE [LARGE SCALE GENOMIC DNA]</scope>
    <source>
        <strain evidence="1">Alpha-2009</strain>
        <tissue evidence="1">Whole body</tissue>
    </source>
</reference>
<accession>A0AAW2EUM6</accession>
<proteinExistence type="predicted"/>
<evidence type="ECO:0000313" key="2">
    <source>
        <dbReference type="Proteomes" id="UP001430953"/>
    </source>
</evidence>
<evidence type="ECO:0000313" key="1">
    <source>
        <dbReference type="EMBL" id="KAL0106144.1"/>
    </source>
</evidence>
<comment type="caution">
    <text evidence="1">The sequence shown here is derived from an EMBL/GenBank/DDBJ whole genome shotgun (WGS) entry which is preliminary data.</text>
</comment>
<name>A0AAW2EUM6_9HYME</name>
<dbReference type="EMBL" id="JADYXP020000018">
    <property type="protein sequence ID" value="KAL0106144.1"/>
    <property type="molecule type" value="Genomic_DNA"/>
</dbReference>
<sequence>MLDIASYPRLSYYILCKIYILFRALSTCRTEVLNVAYNRGQIDRGPYFINNFGNLHLDTECISFVHAQWVSTMLPNWHVQGNINLNNECFARKTSIFINRIFYRKKIMITIVRNFLRNCKS</sequence>
<dbReference type="Proteomes" id="UP001430953">
    <property type="component" value="Unassembled WGS sequence"/>
</dbReference>
<protein>
    <submittedName>
        <fullName evidence="1">Uncharacterized protein</fullName>
    </submittedName>
</protein>
<keyword evidence="2" id="KW-1185">Reference proteome</keyword>
<gene>
    <name evidence="1" type="ORF">PUN28_016111</name>
</gene>
<dbReference type="AlphaFoldDB" id="A0AAW2EUM6"/>